<name>A0A3A8NG50_9BACT</name>
<dbReference type="PROSITE" id="PS51184">
    <property type="entry name" value="JMJC"/>
    <property type="match status" value="1"/>
</dbReference>
<gene>
    <name evidence="2" type="ORF">D7V93_37145</name>
</gene>
<dbReference type="AlphaFoldDB" id="A0A3A8NG50"/>
<dbReference type="Pfam" id="PF13621">
    <property type="entry name" value="Cupin_8"/>
    <property type="match status" value="1"/>
</dbReference>
<dbReference type="Gene3D" id="2.60.120.650">
    <property type="entry name" value="Cupin"/>
    <property type="match status" value="1"/>
</dbReference>
<dbReference type="PANTHER" id="PTHR12461">
    <property type="entry name" value="HYPOXIA-INDUCIBLE FACTOR 1 ALPHA INHIBITOR-RELATED"/>
    <property type="match status" value="1"/>
</dbReference>
<proteinExistence type="predicted"/>
<evidence type="ECO:0000259" key="1">
    <source>
        <dbReference type="PROSITE" id="PS51184"/>
    </source>
</evidence>
<feature type="domain" description="JmjC" evidence="1">
    <location>
        <begin position="139"/>
        <end position="307"/>
    </location>
</feature>
<keyword evidence="3" id="KW-1185">Reference proteome</keyword>
<accession>A0A3A8NG50</accession>
<reference evidence="3" key="1">
    <citation type="submission" date="2018-09" db="EMBL/GenBank/DDBJ databases">
        <authorList>
            <person name="Livingstone P.G."/>
            <person name="Whitworth D.E."/>
        </authorList>
    </citation>
    <scope>NUCLEOTIDE SEQUENCE [LARGE SCALE GENOMIC DNA]</scope>
    <source>
        <strain evidence="3">CA051B</strain>
    </source>
</reference>
<sequence length="348" mass="38972">MGTTPRARSPLPQVGAFFGEEPRNSGHLTVLQPTVTLSLSRFEARGTRCSRLETGVSPKRIFESVGPSSLEFDRRSFRCRHTLLGHPALELENLAGVVQRLPEDNVFFSSGLLPKDADFDRAHVDYRTGLSLKDTVENMMTSNSYIMLRAPEQDPSFHDLFRLLLAEVEGLMRAQGVGTTAVDPMLYLFIASPGSVTPFHLDRYSTLLMQFRGTKEVHISPAWDEQVVPAADLESFVARSGSKVNYRETFDTTAIRYAFGPGDALHIPFVAPHYVKNGNDDVSVSLSIIFNTRETARHLRALRTNHLLRSRLGPLGYRPTPVNRFLPLDHVKSNVERVVRRASRFLPA</sequence>
<dbReference type="EMBL" id="RAWB01000642">
    <property type="protein sequence ID" value="RKH43317.1"/>
    <property type="molecule type" value="Genomic_DNA"/>
</dbReference>
<dbReference type="SUPFAM" id="SSF51197">
    <property type="entry name" value="Clavaminate synthase-like"/>
    <property type="match status" value="1"/>
</dbReference>
<dbReference type="InterPro" id="IPR003347">
    <property type="entry name" value="JmjC_dom"/>
</dbReference>
<protein>
    <submittedName>
        <fullName evidence="2">Transcriptional regulator</fullName>
    </submittedName>
</protein>
<organism evidence="2 3">
    <name type="scientific">Corallococcus llansteffanensis</name>
    <dbReference type="NCBI Taxonomy" id="2316731"/>
    <lineage>
        <taxon>Bacteria</taxon>
        <taxon>Pseudomonadati</taxon>
        <taxon>Myxococcota</taxon>
        <taxon>Myxococcia</taxon>
        <taxon>Myxococcales</taxon>
        <taxon>Cystobacterineae</taxon>
        <taxon>Myxococcaceae</taxon>
        <taxon>Corallococcus</taxon>
    </lineage>
</organism>
<evidence type="ECO:0000313" key="2">
    <source>
        <dbReference type="EMBL" id="RKH43317.1"/>
    </source>
</evidence>
<dbReference type="InterPro" id="IPR041667">
    <property type="entry name" value="Cupin_8"/>
</dbReference>
<dbReference type="Proteomes" id="UP000272888">
    <property type="component" value="Unassembled WGS sequence"/>
</dbReference>
<dbReference type="PANTHER" id="PTHR12461:SF105">
    <property type="entry name" value="HYPOXIA-INDUCIBLE FACTOR 1-ALPHA INHIBITOR"/>
    <property type="match status" value="1"/>
</dbReference>
<comment type="caution">
    <text evidence="2">The sequence shown here is derived from an EMBL/GenBank/DDBJ whole genome shotgun (WGS) entry which is preliminary data.</text>
</comment>
<evidence type="ECO:0000313" key="3">
    <source>
        <dbReference type="Proteomes" id="UP000272888"/>
    </source>
</evidence>